<dbReference type="OrthoDB" id="5194818at2"/>
<protein>
    <submittedName>
        <fullName evidence="2">Plasmid stabilization system protein</fullName>
    </submittedName>
</protein>
<dbReference type="SUPFAM" id="SSF143011">
    <property type="entry name" value="RelE-like"/>
    <property type="match status" value="1"/>
</dbReference>
<dbReference type="InterPro" id="IPR035093">
    <property type="entry name" value="RelE/ParE_toxin_dom_sf"/>
</dbReference>
<proteinExistence type="predicted"/>
<keyword evidence="1" id="KW-1277">Toxin-antitoxin system</keyword>
<reference evidence="2 3" key="1">
    <citation type="submission" date="2015-03" db="EMBL/GenBank/DDBJ databases">
        <authorList>
            <person name="Murphy D."/>
        </authorList>
    </citation>
    <scope>NUCLEOTIDE SEQUENCE [LARGE SCALE GENOMIC DNA]</scope>
    <source>
        <strain evidence="2 3">DSM 44277</strain>
    </source>
</reference>
<dbReference type="InterPro" id="IPR007712">
    <property type="entry name" value="RelE/ParE_toxin"/>
</dbReference>
<evidence type="ECO:0000313" key="2">
    <source>
        <dbReference type="EMBL" id="CPR04276.1"/>
    </source>
</evidence>
<dbReference type="Proteomes" id="UP000198875">
    <property type="component" value="Unassembled WGS sequence"/>
</dbReference>
<dbReference type="EMBL" id="CSTD01000001">
    <property type="protein sequence ID" value="CPR04276.1"/>
    <property type="molecule type" value="Genomic_DNA"/>
</dbReference>
<accession>A0A0U0W452</accession>
<dbReference type="Pfam" id="PF05016">
    <property type="entry name" value="ParE_toxin"/>
    <property type="match status" value="1"/>
</dbReference>
<name>A0A0U0W452_MYCBE</name>
<gene>
    <name evidence="2" type="ORF">BN971_00406</name>
</gene>
<dbReference type="RefSeq" id="WP_085178827.1">
    <property type="nucleotide sequence ID" value="NZ_CSTD01000001.1"/>
</dbReference>
<sequence>MTRKTKRALKDLEALPPALRQKAETLIKSLDAEPDVGHRLKGKLEGLRSIRLGRTHRIIYSSAPRVVVITVRGRKDTYR</sequence>
<organism evidence="2 3">
    <name type="scientific">Mycobacterium bohemicum DSM 44277</name>
    <dbReference type="NCBI Taxonomy" id="1236609"/>
    <lineage>
        <taxon>Bacteria</taxon>
        <taxon>Bacillati</taxon>
        <taxon>Actinomycetota</taxon>
        <taxon>Actinomycetes</taxon>
        <taxon>Mycobacteriales</taxon>
        <taxon>Mycobacteriaceae</taxon>
        <taxon>Mycobacterium</taxon>
    </lineage>
</organism>
<dbReference type="Gene3D" id="3.30.2310.20">
    <property type="entry name" value="RelE-like"/>
    <property type="match status" value="1"/>
</dbReference>
<evidence type="ECO:0000256" key="1">
    <source>
        <dbReference type="ARBA" id="ARBA00022649"/>
    </source>
</evidence>
<evidence type="ECO:0000313" key="3">
    <source>
        <dbReference type="Proteomes" id="UP000198875"/>
    </source>
</evidence>
<dbReference type="AlphaFoldDB" id="A0A0U0W452"/>